<dbReference type="PANTHER" id="PTHR33510:SF5">
    <property type="entry name" value="PROTEIN TIC 20-II, CHLOROPLASTIC"/>
    <property type="match status" value="1"/>
</dbReference>
<evidence type="ECO:0000256" key="5">
    <source>
        <dbReference type="ARBA" id="ARBA00023136"/>
    </source>
</evidence>
<name>A0A7S2K655_9STRA</name>
<dbReference type="Pfam" id="PF16166">
    <property type="entry name" value="TIC20"/>
    <property type="match status" value="1"/>
</dbReference>
<evidence type="ECO:0000256" key="4">
    <source>
        <dbReference type="ARBA" id="ARBA00022989"/>
    </source>
</evidence>
<evidence type="ECO:0000256" key="2">
    <source>
        <dbReference type="ARBA" id="ARBA00009596"/>
    </source>
</evidence>
<dbReference type="PANTHER" id="PTHR33510">
    <property type="entry name" value="PROTEIN TIC 20-II, CHLOROPLASTIC"/>
    <property type="match status" value="1"/>
</dbReference>
<comment type="similarity">
    <text evidence="2">Belongs to the Tic20 family.</text>
</comment>
<sequence>MNMGMFDRNDEEVFGQEKIISCLPYILPLMDGDKFGRYIYMRFPPLHVLEQIFLGPLVRIDQAVPFFGFGLFLVLALGGRNPELSRSIRFNVQQAILIDIALIFPELIGSAMSKSTPMYLVEPCTNFVFYAYAAACGYSIFSNLTGKTPKGIPIISEAAERAVGPF</sequence>
<protein>
    <recommendedName>
        <fullName evidence="7">Protein TIC 20</fullName>
    </recommendedName>
</protein>
<comment type="subcellular location">
    <subcellularLocation>
        <location evidence="1">Plastid</location>
        <location evidence="1">Chloroplast membrane</location>
        <topology evidence="1">Multi-pass membrane protein</topology>
    </subcellularLocation>
</comment>
<reference evidence="6" key="1">
    <citation type="submission" date="2021-01" db="EMBL/GenBank/DDBJ databases">
        <authorList>
            <person name="Corre E."/>
            <person name="Pelletier E."/>
            <person name="Niang G."/>
            <person name="Scheremetjew M."/>
            <person name="Finn R."/>
            <person name="Kale V."/>
            <person name="Holt S."/>
            <person name="Cochrane G."/>
            <person name="Meng A."/>
            <person name="Brown T."/>
            <person name="Cohen L."/>
        </authorList>
    </citation>
    <scope>NUCLEOTIDE SEQUENCE</scope>
    <source>
        <strain evidence="6">B650</strain>
    </source>
</reference>
<dbReference type="AlphaFoldDB" id="A0A7S2K655"/>
<accession>A0A7S2K655</accession>
<evidence type="ECO:0000256" key="3">
    <source>
        <dbReference type="ARBA" id="ARBA00022692"/>
    </source>
</evidence>
<keyword evidence="5" id="KW-0472">Membrane</keyword>
<gene>
    <name evidence="6" type="ORF">LDAN0321_LOCUS5315</name>
</gene>
<dbReference type="EMBL" id="HBGY01008454">
    <property type="protein sequence ID" value="CAD9566135.1"/>
    <property type="molecule type" value="Transcribed_RNA"/>
</dbReference>
<evidence type="ECO:0000313" key="6">
    <source>
        <dbReference type="EMBL" id="CAD9566135.1"/>
    </source>
</evidence>
<evidence type="ECO:0008006" key="7">
    <source>
        <dbReference type="Google" id="ProtNLM"/>
    </source>
</evidence>
<dbReference type="InterPro" id="IPR005691">
    <property type="entry name" value="Tic20"/>
</dbReference>
<organism evidence="6">
    <name type="scientific">Leptocylindrus danicus</name>
    <dbReference type="NCBI Taxonomy" id="163516"/>
    <lineage>
        <taxon>Eukaryota</taxon>
        <taxon>Sar</taxon>
        <taxon>Stramenopiles</taxon>
        <taxon>Ochrophyta</taxon>
        <taxon>Bacillariophyta</taxon>
        <taxon>Coscinodiscophyceae</taxon>
        <taxon>Chaetocerotophycidae</taxon>
        <taxon>Leptocylindrales</taxon>
        <taxon>Leptocylindraceae</taxon>
        <taxon>Leptocylindrus</taxon>
    </lineage>
</organism>
<evidence type="ECO:0000256" key="1">
    <source>
        <dbReference type="ARBA" id="ARBA00004508"/>
    </source>
</evidence>
<keyword evidence="4" id="KW-1133">Transmembrane helix</keyword>
<dbReference type="GO" id="GO:0031969">
    <property type="term" value="C:chloroplast membrane"/>
    <property type="evidence" value="ECO:0007669"/>
    <property type="project" value="UniProtKB-SubCell"/>
</dbReference>
<proteinExistence type="inferred from homology"/>
<keyword evidence="3" id="KW-0812">Transmembrane</keyword>